<dbReference type="Proteomes" id="UP000245626">
    <property type="component" value="Unassembled WGS sequence"/>
</dbReference>
<reference evidence="1 2" key="1">
    <citation type="journal article" date="2018" name="Mol. Biol. Evol.">
        <title>Broad Genomic Sampling Reveals a Smut Pathogenic Ancestry of the Fungal Clade Ustilaginomycotina.</title>
        <authorList>
            <person name="Kijpornyongpan T."/>
            <person name="Mondo S.J."/>
            <person name="Barry K."/>
            <person name="Sandor L."/>
            <person name="Lee J."/>
            <person name="Lipzen A."/>
            <person name="Pangilinan J."/>
            <person name="LaButti K."/>
            <person name="Hainaut M."/>
            <person name="Henrissat B."/>
            <person name="Grigoriev I.V."/>
            <person name="Spatafora J.W."/>
            <person name="Aime M.C."/>
        </authorList>
    </citation>
    <scope>NUCLEOTIDE SEQUENCE [LARGE SCALE GENOMIC DNA]</scope>
    <source>
        <strain evidence="1 2">SA 807</strain>
    </source>
</reference>
<evidence type="ECO:0000313" key="1">
    <source>
        <dbReference type="EMBL" id="PWN52292.1"/>
    </source>
</evidence>
<sequence length="140" mass="16152">MKQVLPTEDPEEVTRSESDYNDHKLKAAAHVPFALRSRWNDSLAQPSHHHLPPSLSTLSLLSLESAFPPSLWMIFFSFRRCYTHLILDLLFHVAELTELAASVCMRLYCVFLFAEATEVSVPFVFLLWACARRCRRDARD</sequence>
<name>A0ACD0P2L2_9BASI</name>
<protein>
    <submittedName>
        <fullName evidence="1">Uncharacterized protein</fullName>
    </submittedName>
</protein>
<organism evidence="1 2">
    <name type="scientific">Violaceomyces palustris</name>
    <dbReference type="NCBI Taxonomy" id="1673888"/>
    <lineage>
        <taxon>Eukaryota</taxon>
        <taxon>Fungi</taxon>
        <taxon>Dikarya</taxon>
        <taxon>Basidiomycota</taxon>
        <taxon>Ustilaginomycotina</taxon>
        <taxon>Ustilaginomycetes</taxon>
        <taxon>Violaceomycetales</taxon>
        <taxon>Violaceomycetaceae</taxon>
        <taxon>Violaceomyces</taxon>
    </lineage>
</organism>
<dbReference type="EMBL" id="KZ819786">
    <property type="protein sequence ID" value="PWN52292.1"/>
    <property type="molecule type" value="Genomic_DNA"/>
</dbReference>
<gene>
    <name evidence="1" type="ORF">IE53DRAFT_8171</name>
</gene>
<evidence type="ECO:0000313" key="2">
    <source>
        <dbReference type="Proteomes" id="UP000245626"/>
    </source>
</evidence>
<proteinExistence type="predicted"/>
<accession>A0ACD0P2L2</accession>
<keyword evidence="2" id="KW-1185">Reference proteome</keyword>